<dbReference type="Ensembl" id="ENSPMGT00000030703.1">
    <property type="protein sequence ID" value="ENSPMGP00000028840.1"/>
    <property type="gene ID" value="ENSPMGG00000023221.1"/>
</dbReference>
<proteinExistence type="predicted"/>
<evidence type="ECO:0000313" key="3">
    <source>
        <dbReference type="Proteomes" id="UP000261520"/>
    </source>
</evidence>
<sequence>MLTLELTDEEYIYTFGLEHVYLHLSVCLSIHPSNPSIITITLFSMLSIVPDSPPTNLTVVDTSPSTATLSWSPPEQANGVIQYYQVHYGNDTFEMSINTTTHSATLMDLKPFSFYNVSVRAFTRLGHGNQRSDSLHLLSGEDGMFIADGAYDCTVTRGRSVTHTLPMLKDTMCLLLHIHQSAHFFQTSDPLLMKIT</sequence>
<organism evidence="2 3">
    <name type="scientific">Periophthalmus magnuspinnatus</name>
    <dbReference type="NCBI Taxonomy" id="409849"/>
    <lineage>
        <taxon>Eukaryota</taxon>
        <taxon>Metazoa</taxon>
        <taxon>Chordata</taxon>
        <taxon>Craniata</taxon>
        <taxon>Vertebrata</taxon>
        <taxon>Euteleostomi</taxon>
        <taxon>Actinopterygii</taxon>
        <taxon>Neopterygii</taxon>
        <taxon>Teleostei</taxon>
        <taxon>Neoteleostei</taxon>
        <taxon>Acanthomorphata</taxon>
        <taxon>Gobiaria</taxon>
        <taxon>Gobiiformes</taxon>
        <taxon>Gobioidei</taxon>
        <taxon>Gobiidae</taxon>
        <taxon>Oxudercinae</taxon>
        <taxon>Periophthalmus</taxon>
    </lineage>
</organism>
<dbReference type="InterPro" id="IPR013783">
    <property type="entry name" value="Ig-like_fold"/>
</dbReference>
<dbReference type="InterPro" id="IPR036116">
    <property type="entry name" value="FN3_sf"/>
</dbReference>
<dbReference type="AlphaFoldDB" id="A0A3B4BK73"/>
<dbReference type="STRING" id="409849.ENSPMGP00000028840"/>
<dbReference type="InterPro" id="IPR003961">
    <property type="entry name" value="FN3_dom"/>
</dbReference>
<reference evidence="2" key="1">
    <citation type="submission" date="2025-08" db="UniProtKB">
        <authorList>
            <consortium name="Ensembl"/>
        </authorList>
    </citation>
    <scope>IDENTIFICATION</scope>
</reference>
<name>A0A3B4BK73_9GOBI</name>
<feature type="domain" description="Fibronectin type-III" evidence="1">
    <location>
        <begin position="53"/>
        <end position="142"/>
    </location>
</feature>
<dbReference type="GO" id="GO:0043235">
    <property type="term" value="C:receptor complex"/>
    <property type="evidence" value="ECO:0007669"/>
    <property type="project" value="TreeGrafter"/>
</dbReference>
<dbReference type="Proteomes" id="UP000261520">
    <property type="component" value="Unplaced"/>
</dbReference>
<dbReference type="PANTHER" id="PTHR46957">
    <property type="entry name" value="CYTOKINE RECEPTOR"/>
    <property type="match status" value="1"/>
</dbReference>
<reference evidence="2" key="2">
    <citation type="submission" date="2025-09" db="UniProtKB">
        <authorList>
            <consortium name="Ensembl"/>
        </authorList>
    </citation>
    <scope>IDENTIFICATION</scope>
</reference>
<dbReference type="Gene3D" id="2.60.40.10">
    <property type="entry name" value="Immunoglobulins"/>
    <property type="match status" value="1"/>
</dbReference>
<dbReference type="PROSITE" id="PS50853">
    <property type="entry name" value="FN3"/>
    <property type="match status" value="1"/>
</dbReference>
<dbReference type="CDD" id="cd00063">
    <property type="entry name" value="FN3"/>
    <property type="match status" value="1"/>
</dbReference>
<dbReference type="PANTHER" id="PTHR46957:SF1">
    <property type="entry name" value="PHOSPHATIDYLINOSITOL PHOSPHATASE PTPRQ"/>
    <property type="match status" value="1"/>
</dbReference>
<accession>A0A3B4BK73</accession>
<evidence type="ECO:0000259" key="1">
    <source>
        <dbReference type="PROSITE" id="PS50853"/>
    </source>
</evidence>
<evidence type="ECO:0000313" key="2">
    <source>
        <dbReference type="Ensembl" id="ENSPMGP00000028840.1"/>
    </source>
</evidence>
<protein>
    <recommendedName>
        <fullName evidence="1">Fibronectin type-III domain-containing protein</fullName>
    </recommendedName>
</protein>
<dbReference type="SMART" id="SM00060">
    <property type="entry name" value="FN3"/>
    <property type="match status" value="1"/>
</dbReference>
<dbReference type="InterPro" id="IPR050713">
    <property type="entry name" value="RTP_Phos/Ushers"/>
</dbReference>
<dbReference type="Pfam" id="PF00041">
    <property type="entry name" value="fn3"/>
    <property type="match status" value="1"/>
</dbReference>
<keyword evidence="3" id="KW-1185">Reference proteome</keyword>
<dbReference type="SUPFAM" id="SSF49265">
    <property type="entry name" value="Fibronectin type III"/>
    <property type="match status" value="1"/>
</dbReference>